<name>A0A1I2G4W7_9ACTN</name>
<dbReference type="Proteomes" id="UP000199645">
    <property type="component" value="Unassembled WGS sequence"/>
</dbReference>
<reference evidence="1 2" key="1">
    <citation type="submission" date="2016-10" db="EMBL/GenBank/DDBJ databases">
        <authorList>
            <person name="de Groot N.N."/>
        </authorList>
    </citation>
    <scope>NUCLEOTIDE SEQUENCE [LARGE SCALE GENOMIC DNA]</scope>
    <source>
        <strain evidence="1 2">DSM 43019</strain>
    </source>
</reference>
<evidence type="ECO:0000313" key="2">
    <source>
        <dbReference type="Proteomes" id="UP000199645"/>
    </source>
</evidence>
<dbReference type="EMBL" id="FONV01000006">
    <property type="protein sequence ID" value="SFF11671.1"/>
    <property type="molecule type" value="Genomic_DNA"/>
</dbReference>
<organism evidence="1 2">
    <name type="scientific">Actinoplanes philippinensis</name>
    <dbReference type="NCBI Taxonomy" id="35752"/>
    <lineage>
        <taxon>Bacteria</taxon>
        <taxon>Bacillati</taxon>
        <taxon>Actinomycetota</taxon>
        <taxon>Actinomycetes</taxon>
        <taxon>Micromonosporales</taxon>
        <taxon>Micromonosporaceae</taxon>
        <taxon>Actinoplanes</taxon>
    </lineage>
</organism>
<dbReference type="STRING" id="35752.SAMN05421541_106157"/>
<accession>A0A1I2G4W7</accession>
<dbReference type="RefSeq" id="WP_093615072.1">
    <property type="nucleotide sequence ID" value="NZ_BOMT01000023.1"/>
</dbReference>
<dbReference type="AlphaFoldDB" id="A0A1I2G4W7"/>
<protein>
    <submittedName>
        <fullName evidence="1">Uncharacterized protein</fullName>
    </submittedName>
</protein>
<gene>
    <name evidence="1" type="ORF">SAMN05421541_106157</name>
</gene>
<evidence type="ECO:0000313" key="1">
    <source>
        <dbReference type="EMBL" id="SFF11671.1"/>
    </source>
</evidence>
<sequence length="349" mass="37401">MTEWDRAFHAYGPARDGKDLLDALRTGDEVRYIEEHPDANWQPYTFLWSALYCGGWITPATVLGLRYLVDTVTADDFGGADPTLRWSAVSWIRDVARAALARPARAGSVLAPAALVQDTFAPASFAQDAFAQDTLASAFPAQDTFARAALGGADLDDMRLAAARRDEPIVAAWLDDHLSRERSIFAWGDRDEPGRVLLAAAQVDCFDLLTDCCDPLFSLLAPDSPEELRSAAAGAVTALTGHPELSRHREEMITYQAAEARRGSPRYRAAMVLGLGELGAPTAEWLTDPAFAVRVCAALAPDCAGSAAAAAVLRQASLDPDAFTESLEGFHLHALPSPQAAVAAALSRH</sequence>
<keyword evidence="2" id="KW-1185">Reference proteome</keyword>
<dbReference type="OrthoDB" id="3866371at2"/>
<proteinExistence type="predicted"/>